<protein>
    <recommendedName>
        <fullName evidence="2">AMP-dependent synthetase/ligase domain-containing protein</fullName>
    </recommendedName>
</protein>
<dbReference type="Pfam" id="PF00501">
    <property type="entry name" value="AMP-binding"/>
    <property type="match status" value="2"/>
</dbReference>
<feature type="domain" description="AMP-dependent synthetase/ligase" evidence="2">
    <location>
        <begin position="141"/>
        <end position="218"/>
    </location>
</feature>
<organism evidence="3 4">
    <name type="scientific">Camellia sinensis</name>
    <name type="common">Tea plant</name>
    <name type="synonym">Thea sinensis</name>
    <dbReference type="NCBI Taxonomy" id="4442"/>
    <lineage>
        <taxon>Eukaryota</taxon>
        <taxon>Viridiplantae</taxon>
        <taxon>Streptophyta</taxon>
        <taxon>Embryophyta</taxon>
        <taxon>Tracheophyta</taxon>
        <taxon>Spermatophyta</taxon>
        <taxon>Magnoliopsida</taxon>
        <taxon>eudicotyledons</taxon>
        <taxon>Gunneridae</taxon>
        <taxon>Pentapetalae</taxon>
        <taxon>asterids</taxon>
        <taxon>Ericales</taxon>
        <taxon>Theaceae</taxon>
        <taxon>Camellia</taxon>
    </lineage>
</organism>
<reference evidence="3 4" key="2">
    <citation type="submission" date="2020-07" db="EMBL/GenBank/DDBJ databases">
        <title>Genome assembly of wild tea tree DASZ reveals pedigree and selection history of tea varieties.</title>
        <authorList>
            <person name="Zhang W."/>
        </authorList>
    </citation>
    <scope>NUCLEOTIDE SEQUENCE [LARGE SCALE GENOMIC DNA]</scope>
    <source>
        <strain evidence="4">cv. G240</strain>
        <tissue evidence="3">Leaf</tissue>
    </source>
</reference>
<reference evidence="4" key="1">
    <citation type="journal article" date="2020" name="Nat. Commun.">
        <title>Genome assembly of wild tea tree DASZ reveals pedigree and selection history of tea varieties.</title>
        <authorList>
            <person name="Zhang W."/>
            <person name="Zhang Y."/>
            <person name="Qiu H."/>
            <person name="Guo Y."/>
            <person name="Wan H."/>
            <person name="Zhang X."/>
            <person name="Scossa F."/>
            <person name="Alseekh S."/>
            <person name="Zhang Q."/>
            <person name="Wang P."/>
            <person name="Xu L."/>
            <person name="Schmidt M.H."/>
            <person name="Jia X."/>
            <person name="Li D."/>
            <person name="Zhu A."/>
            <person name="Guo F."/>
            <person name="Chen W."/>
            <person name="Ni D."/>
            <person name="Usadel B."/>
            <person name="Fernie A.R."/>
            <person name="Wen W."/>
        </authorList>
    </citation>
    <scope>NUCLEOTIDE SEQUENCE [LARGE SCALE GENOMIC DNA]</scope>
    <source>
        <strain evidence="4">cv. G240</strain>
    </source>
</reference>
<keyword evidence="1" id="KW-0436">Ligase</keyword>
<keyword evidence="4" id="KW-1185">Reference proteome</keyword>
<name>A0A7J7FXR7_CAMSI</name>
<comment type="caution">
    <text evidence="3">The sequence shown here is derived from an EMBL/GenBank/DDBJ whole genome shotgun (WGS) entry which is preliminary data.</text>
</comment>
<dbReference type="GO" id="GO:0016405">
    <property type="term" value="F:CoA-ligase activity"/>
    <property type="evidence" value="ECO:0007669"/>
    <property type="project" value="TreeGrafter"/>
</dbReference>
<dbReference type="InterPro" id="IPR042099">
    <property type="entry name" value="ANL_N_sf"/>
</dbReference>
<evidence type="ECO:0000256" key="1">
    <source>
        <dbReference type="ARBA" id="ARBA00022598"/>
    </source>
</evidence>
<dbReference type="Proteomes" id="UP000593564">
    <property type="component" value="Unassembled WGS sequence"/>
</dbReference>
<proteinExistence type="predicted"/>
<dbReference type="SUPFAM" id="SSF56801">
    <property type="entry name" value="Acetyl-CoA synthetase-like"/>
    <property type="match status" value="1"/>
</dbReference>
<accession>A0A7J7FXR7</accession>
<dbReference type="PANTHER" id="PTHR24096:SF160">
    <property type="entry name" value="4-COUMARATE--COA LIGASE-LIKE 9"/>
    <property type="match status" value="1"/>
</dbReference>
<dbReference type="InterPro" id="IPR000873">
    <property type="entry name" value="AMP-dep_synth/lig_dom"/>
</dbReference>
<evidence type="ECO:0000313" key="4">
    <source>
        <dbReference type="Proteomes" id="UP000593564"/>
    </source>
</evidence>
<evidence type="ECO:0000313" key="3">
    <source>
        <dbReference type="EMBL" id="KAF5933135.1"/>
    </source>
</evidence>
<gene>
    <name evidence="3" type="ORF">HYC85_029306</name>
</gene>
<dbReference type="PANTHER" id="PTHR24096">
    <property type="entry name" value="LONG-CHAIN-FATTY-ACID--COA LIGASE"/>
    <property type="match status" value="1"/>
</dbReference>
<feature type="non-terminal residue" evidence="3">
    <location>
        <position position="1"/>
    </location>
</feature>
<dbReference type="Gene3D" id="3.40.50.980">
    <property type="match status" value="1"/>
</dbReference>
<dbReference type="EMBL" id="JACBKZ010000014">
    <property type="protein sequence ID" value="KAF5933135.1"/>
    <property type="molecule type" value="Genomic_DNA"/>
</dbReference>
<sequence length="226" mass="25239">NQNPSCLSPNPNRPLQRRHRFHSLSYLDSRSNHLLFSLINRHHGRQIKLSKPVIAFATSTTCSRLPNLRFGTILIDSLKFESMMTSSTRELSRVEVSQSDIAAIMYSSGTTREVKGVMLTHQNLIAAIASYYVQRSVAVSETVVVMERFDLRKMMKAVEEFRVTNAAAAPPMVVAMAKEDVVEGYDLRSLEGVGCGGSPLAKEVITAFKAKFPFVRLLQIQPHNTD</sequence>
<feature type="domain" description="AMP-dependent synthetase/ligase" evidence="2">
    <location>
        <begin position="72"/>
        <end position="134"/>
    </location>
</feature>
<evidence type="ECO:0000259" key="2">
    <source>
        <dbReference type="Pfam" id="PF00501"/>
    </source>
</evidence>
<dbReference type="AlphaFoldDB" id="A0A7J7FXR7"/>
<dbReference type="Gene3D" id="3.40.50.12780">
    <property type="entry name" value="N-terminal domain of ligase-like"/>
    <property type="match status" value="1"/>
</dbReference>